<dbReference type="AlphaFoldDB" id="A0A8S9LRF1"/>
<dbReference type="EMBL" id="QGKW02000276">
    <property type="protein sequence ID" value="KAF2607756.1"/>
    <property type="molecule type" value="Genomic_DNA"/>
</dbReference>
<proteinExistence type="predicted"/>
<sequence length="62" mass="6681">MKRSSSCLACYFYGNLMSSDKVLLAIPGCELAPISAYSPINALQENMEITDEISDGNSVGNF</sequence>
<organism evidence="1 2">
    <name type="scientific">Brassica cretica</name>
    <name type="common">Mustard</name>
    <dbReference type="NCBI Taxonomy" id="69181"/>
    <lineage>
        <taxon>Eukaryota</taxon>
        <taxon>Viridiplantae</taxon>
        <taxon>Streptophyta</taxon>
        <taxon>Embryophyta</taxon>
        <taxon>Tracheophyta</taxon>
        <taxon>Spermatophyta</taxon>
        <taxon>Magnoliopsida</taxon>
        <taxon>eudicotyledons</taxon>
        <taxon>Gunneridae</taxon>
        <taxon>Pentapetalae</taxon>
        <taxon>rosids</taxon>
        <taxon>malvids</taxon>
        <taxon>Brassicales</taxon>
        <taxon>Brassicaceae</taxon>
        <taxon>Brassiceae</taxon>
        <taxon>Brassica</taxon>
    </lineage>
</organism>
<name>A0A8S9LRF1_BRACR</name>
<dbReference type="Proteomes" id="UP000712281">
    <property type="component" value="Unassembled WGS sequence"/>
</dbReference>
<gene>
    <name evidence="1" type="ORF">F2Q68_00043328</name>
</gene>
<comment type="caution">
    <text evidence="1">The sequence shown here is derived from an EMBL/GenBank/DDBJ whole genome shotgun (WGS) entry which is preliminary data.</text>
</comment>
<reference evidence="1" key="1">
    <citation type="submission" date="2019-12" db="EMBL/GenBank/DDBJ databases">
        <title>Genome sequencing and annotation of Brassica cretica.</title>
        <authorList>
            <person name="Studholme D.J."/>
            <person name="Sarris P.F."/>
        </authorList>
    </citation>
    <scope>NUCLEOTIDE SEQUENCE</scope>
    <source>
        <strain evidence="1">PFS-001/15</strain>
        <tissue evidence="1">Leaf</tissue>
    </source>
</reference>
<protein>
    <submittedName>
        <fullName evidence="1">Uncharacterized protein</fullName>
    </submittedName>
</protein>
<accession>A0A8S9LRF1</accession>
<evidence type="ECO:0000313" key="1">
    <source>
        <dbReference type="EMBL" id="KAF2607756.1"/>
    </source>
</evidence>
<evidence type="ECO:0000313" key="2">
    <source>
        <dbReference type="Proteomes" id="UP000712281"/>
    </source>
</evidence>